<evidence type="ECO:0000313" key="2">
    <source>
        <dbReference type="RefSeq" id="XP_022831846.1"/>
    </source>
</evidence>
<reference evidence="2" key="1">
    <citation type="submission" date="2025-08" db="UniProtKB">
        <authorList>
            <consortium name="RefSeq"/>
        </authorList>
    </citation>
    <scope>IDENTIFICATION</scope>
    <source>
        <strain evidence="2">Ishihara</strain>
        <tissue evidence="2">Whole body</tissue>
    </source>
</reference>
<keyword evidence="1" id="KW-1185">Reference proteome</keyword>
<name>A0A9J7ENF2_SPOLT</name>
<accession>A0A9J7ENF2</accession>
<gene>
    <name evidence="2" type="primary">LOC111360206</name>
</gene>
<dbReference type="RefSeq" id="XP_022831846.1">
    <property type="nucleotide sequence ID" value="XM_022976078.1"/>
</dbReference>
<organism evidence="1 2">
    <name type="scientific">Spodoptera litura</name>
    <name type="common">Asian cotton leafworm</name>
    <dbReference type="NCBI Taxonomy" id="69820"/>
    <lineage>
        <taxon>Eukaryota</taxon>
        <taxon>Metazoa</taxon>
        <taxon>Ecdysozoa</taxon>
        <taxon>Arthropoda</taxon>
        <taxon>Hexapoda</taxon>
        <taxon>Insecta</taxon>
        <taxon>Pterygota</taxon>
        <taxon>Neoptera</taxon>
        <taxon>Endopterygota</taxon>
        <taxon>Lepidoptera</taxon>
        <taxon>Glossata</taxon>
        <taxon>Ditrysia</taxon>
        <taxon>Noctuoidea</taxon>
        <taxon>Noctuidae</taxon>
        <taxon>Amphipyrinae</taxon>
        <taxon>Spodoptera</taxon>
    </lineage>
</organism>
<dbReference type="GeneID" id="111360206"/>
<protein>
    <submittedName>
        <fullName evidence="2">Uncharacterized protein LOC111360206</fullName>
    </submittedName>
</protein>
<proteinExistence type="predicted"/>
<dbReference type="AlphaFoldDB" id="A0A9J7ENF2"/>
<dbReference type="KEGG" id="sliu:111360206"/>
<evidence type="ECO:0000313" key="1">
    <source>
        <dbReference type="Proteomes" id="UP000301870"/>
    </source>
</evidence>
<dbReference type="Proteomes" id="UP000301870">
    <property type="component" value="Chromosome 30"/>
</dbReference>
<dbReference type="OrthoDB" id="7323539at2759"/>
<sequence length="439" mass="48944">MTSLRSPPGARALNAINNTASNICARCNKIIINELSAFISHKVDTLPETGITKICLSAFNSDDIENSRAITYANLAPTKKFLRRKEGSEQKSLQEIIKIIKEADPEILPTFVAHNLNKLPPVSFDYIDITTFLKELTILKNDVAYIKSKPDIDNKNVDVSSDINLLKSEIKELKTLIRGLREAHAASDGKHMDHLSLRPYHSDKDTRNTLNNVQTTTNFVTGASESRFDAIEGGSDINAAIVSERHGGPLDTCVITSARALTRTGSARARRPLVPAPALSTHQLTAGTETKSTHVLSYRDIASAPPIEAHVNNDDDGFTLVSRKKTMPYKYKNTRGTLQSSKLLAADAYAYVYISRTHKSTTVEDIKEHIQDLKEECIDVEKLTQTRETNFSSFKVKILSTKLNSFLRNDFWPQGFVFRRYRQSRSIRNDTAASNFTNG</sequence>